<dbReference type="AlphaFoldDB" id="C4WQL2"/>
<name>C4WQL2_9HYPH</name>
<protein>
    <submittedName>
        <fullName evidence="7">4-phytase</fullName>
    </submittedName>
</protein>
<evidence type="ECO:0000256" key="2">
    <source>
        <dbReference type="ARBA" id="ARBA00005695"/>
    </source>
</evidence>
<dbReference type="HOGENOM" id="CLU_017028_7_3_5"/>
<comment type="similarity">
    <text evidence="2">Belongs to the bacterial solute-binding protein 5 family.</text>
</comment>
<dbReference type="Gene3D" id="3.40.190.10">
    <property type="entry name" value="Periplasmic binding protein-like II"/>
    <property type="match status" value="1"/>
</dbReference>
<dbReference type="GO" id="GO:1904680">
    <property type="term" value="F:peptide transmembrane transporter activity"/>
    <property type="evidence" value="ECO:0007669"/>
    <property type="project" value="TreeGrafter"/>
</dbReference>
<evidence type="ECO:0000256" key="1">
    <source>
        <dbReference type="ARBA" id="ARBA00004418"/>
    </source>
</evidence>
<dbReference type="SUPFAM" id="SSF53850">
    <property type="entry name" value="Periplasmic binding protein-like II"/>
    <property type="match status" value="1"/>
</dbReference>
<dbReference type="EMBL" id="ACQA01000002">
    <property type="protein sequence ID" value="EEQ94521.1"/>
    <property type="molecule type" value="Genomic_DNA"/>
</dbReference>
<dbReference type="GO" id="GO:0015833">
    <property type="term" value="P:peptide transport"/>
    <property type="evidence" value="ECO:0007669"/>
    <property type="project" value="TreeGrafter"/>
</dbReference>
<evidence type="ECO:0000259" key="6">
    <source>
        <dbReference type="Pfam" id="PF00496"/>
    </source>
</evidence>
<dbReference type="PROSITE" id="PS01040">
    <property type="entry name" value="SBP_BACTERIAL_5"/>
    <property type="match status" value="1"/>
</dbReference>
<accession>C4WQL2</accession>
<proteinExistence type="inferred from homology"/>
<evidence type="ECO:0000256" key="4">
    <source>
        <dbReference type="ARBA" id="ARBA00022729"/>
    </source>
</evidence>
<evidence type="ECO:0000313" key="8">
    <source>
        <dbReference type="Proteomes" id="UP000004386"/>
    </source>
</evidence>
<sequence length="597" mass="65794">MRCSIRLMACRSMCLPIRSSHHLAFKASVSALSSGFRKTPTISGFKINFILLTRNRYMFNRRYFLTLGTALFAAVALPKIAFAQDAKPIEGGKLGWGVETQPATLNPQLNGQDKTKLLLRNSYESLLARTAEGGYVPWLAKDHEISEDGKTYTFTLRDDVKFTDGEKFNAEAVVANITALKDPAYSGSTSTGPVSRIAEAKVLDENTVSFTLKGIYAPFLDYIASLEILSPAAFKSEEIKSGGPEIAGTGPFILKRYAKGQELNFVKNPEYNWAPANAGHQGPAYLDEVTYRFLGESSVRTGALTSGQVDVIEGVSGNDAALFNDNPDFTYQTALNTGTPYSLFLNVERGPTQELNVRKALIAAIDVDAVLKSVYRGERTRAWGITSPIDPQFYDKSIEGKYGANPELANKLLDEAGWTERNAEGFRTKDGKPLTIEVIQAQATVRDQRDVLLQALQAQARQSAGIDLKIVYVDAGTYTDRRKTGDFGSIANSNTPTDAIDIELHYLPLDKGGYINYSRASAPELAQWLNEAASTLDQAKRFELYSKLQNFAILDQAYALPLYEPEDQIAAASYVKGISFRPFKQLPESAYDVWRSE</sequence>
<dbReference type="Proteomes" id="UP000004386">
    <property type="component" value="Unassembled WGS sequence"/>
</dbReference>
<dbReference type="GO" id="GO:0043190">
    <property type="term" value="C:ATP-binding cassette (ABC) transporter complex"/>
    <property type="evidence" value="ECO:0007669"/>
    <property type="project" value="InterPro"/>
</dbReference>
<keyword evidence="3" id="KW-0813">Transport</keyword>
<dbReference type="InterPro" id="IPR023765">
    <property type="entry name" value="SBP_5_CS"/>
</dbReference>
<comment type="caution">
    <text evidence="7">The sequence shown here is derived from an EMBL/GenBank/DDBJ whole genome shotgun (WGS) entry which is preliminary data.</text>
</comment>
<dbReference type="CDD" id="cd08492">
    <property type="entry name" value="PBP2_NikA_DppA_OppA_like_15"/>
    <property type="match status" value="1"/>
</dbReference>
<dbReference type="Pfam" id="PF00496">
    <property type="entry name" value="SBP_bac_5"/>
    <property type="match status" value="1"/>
</dbReference>
<gene>
    <name evidence="7" type="ORF">OINT_2001753</name>
</gene>
<dbReference type="GO" id="GO:0030288">
    <property type="term" value="C:outer membrane-bounded periplasmic space"/>
    <property type="evidence" value="ECO:0007669"/>
    <property type="project" value="UniProtKB-ARBA"/>
</dbReference>
<dbReference type="Gene3D" id="3.10.105.10">
    <property type="entry name" value="Dipeptide-binding Protein, Domain 3"/>
    <property type="match status" value="1"/>
</dbReference>
<evidence type="ECO:0000256" key="3">
    <source>
        <dbReference type="ARBA" id="ARBA00022448"/>
    </source>
</evidence>
<comment type="subcellular location">
    <subcellularLocation>
        <location evidence="1">Periplasm</location>
    </subcellularLocation>
</comment>
<feature type="domain" description="Solute-binding protein family 5" evidence="6">
    <location>
        <begin position="135"/>
        <end position="495"/>
    </location>
</feature>
<keyword evidence="5" id="KW-0574">Periplasm</keyword>
<dbReference type="PIRSF" id="PIRSF002741">
    <property type="entry name" value="MppA"/>
    <property type="match status" value="1"/>
</dbReference>
<dbReference type="InterPro" id="IPR030678">
    <property type="entry name" value="Peptide/Ni-bd"/>
</dbReference>
<keyword evidence="4" id="KW-0732">Signal</keyword>
<evidence type="ECO:0000313" key="7">
    <source>
        <dbReference type="EMBL" id="EEQ94521.1"/>
    </source>
</evidence>
<evidence type="ECO:0000256" key="5">
    <source>
        <dbReference type="ARBA" id="ARBA00022764"/>
    </source>
</evidence>
<dbReference type="PANTHER" id="PTHR30290">
    <property type="entry name" value="PERIPLASMIC BINDING COMPONENT OF ABC TRANSPORTER"/>
    <property type="match status" value="1"/>
</dbReference>
<reference evidence="7 8" key="1">
    <citation type="submission" date="2009-05" db="EMBL/GenBank/DDBJ databases">
        <authorList>
            <person name="Setubal J.C."/>
            <person name="Boyle S."/>
            <person name="Crasta O.R."/>
            <person name="Gillespie J.J."/>
            <person name="Kenyon R.W."/>
            <person name="Lu J."/>
            <person name="Mane S."/>
            <person name="Nagrani S."/>
            <person name="Shallom J.M."/>
            <person name="Shallom S."/>
            <person name="Shukla M."/>
            <person name="Snyder E.E."/>
            <person name="Sobral B.W."/>
            <person name="Wattam A.R."/>
            <person name="Will R."/>
            <person name="Williams K."/>
            <person name="Yoo H."/>
            <person name="Munk C."/>
            <person name="Tapia R."/>
            <person name="Green L."/>
            <person name="Rogers Y."/>
            <person name="Detter J.C."/>
            <person name="Bruce D."/>
            <person name="Brettin T.S."/>
            <person name="Tsolis R."/>
        </authorList>
    </citation>
    <scope>NUCLEOTIDE SEQUENCE [LARGE SCALE GENOMIC DNA]</scope>
    <source>
        <strain evidence="7 8">LMG 3301</strain>
    </source>
</reference>
<dbReference type="InterPro" id="IPR039424">
    <property type="entry name" value="SBP_5"/>
</dbReference>
<organism evidence="7 8">
    <name type="scientific">Brucella intermedia LMG 3301</name>
    <dbReference type="NCBI Taxonomy" id="641118"/>
    <lineage>
        <taxon>Bacteria</taxon>
        <taxon>Pseudomonadati</taxon>
        <taxon>Pseudomonadota</taxon>
        <taxon>Alphaproteobacteria</taxon>
        <taxon>Hyphomicrobiales</taxon>
        <taxon>Brucellaceae</taxon>
        <taxon>Brucella/Ochrobactrum group</taxon>
        <taxon>Brucella</taxon>
    </lineage>
</organism>
<dbReference type="InterPro" id="IPR000914">
    <property type="entry name" value="SBP_5_dom"/>
</dbReference>